<keyword evidence="1" id="KW-1133">Transmembrane helix</keyword>
<dbReference type="STRING" id="888741.HMPREF9098_0706"/>
<comment type="caution">
    <text evidence="2">The sequence shown here is derived from an EMBL/GenBank/DDBJ whole genome shotgun (WGS) entry which is preliminary data.</text>
</comment>
<evidence type="ECO:0000313" key="3">
    <source>
        <dbReference type="Proteomes" id="UP000004088"/>
    </source>
</evidence>
<proteinExistence type="predicted"/>
<evidence type="ECO:0000256" key="1">
    <source>
        <dbReference type="SAM" id="Phobius"/>
    </source>
</evidence>
<dbReference type="AlphaFoldDB" id="F0EXZ6"/>
<feature type="transmembrane region" description="Helical" evidence="1">
    <location>
        <begin position="21"/>
        <end position="46"/>
    </location>
</feature>
<gene>
    <name evidence="2" type="ORF">HMPREF9098_0706</name>
</gene>
<dbReference type="HOGENOM" id="CLU_3044270_0_0_4"/>
<reference evidence="2 3" key="1">
    <citation type="submission" date="2011-01" db="EMBL/GenBank/DDBJ databases">
        <authorList>
            <person name="Muzny D."/>
            <person name="Qin X."/>
            <person name="Deng J."/>
            <person name="Jiang H."/>
            <person name="Liu Y."/>
            <person name="Qu J."/>
            <person name="Song X.-Z."/>
            <person name="Zhang L."/>
            <person name="Thornton R."/>
            <person name="Coyle M."/>
            <person name="Francisco L."/>
            <person name="Jackson L."/>
            <person name="Javaid M."/>
            <person name="Korchina V."/>
            <person name="Kovar C."/>
            <person name="Mata R."/>
            <person name="Mathew T."/>
            <person name="Ngo R."/>
            <person name="Nguyen L."/>
            <person name="Nguyen N."/>
            <person name="Okwuonu G."/>
            <person name="Ongeri F."/>
            <person name="Pham C."/>
            <person name="Simmons D."/>
            <person name="Wilczek-Boney K."/>
            <person name="Hale W."/>
            <person name="Jakkamsetti A."/>
            <person name="Pham P."/>
            <person name="Ruth R."/>
            <person name="San Lucas F."/>
            <person name="Warren J."/>
            <person name="Zhang J."/>
            <person name="Zhao Z."/>
            <person name="Zhou C."/>
            <person name="Zhu D."/>
            <person name="Lee S."/>
            <person name="Bess C."/>
            <person name="Blankenburg K."/>
            <person name="Forbes L."/>
            <person name="Fu Q."/>
            <person name="Gubbala S."/>
            <person name="Hirani K."/>
            <person name="Jayaseelan J.C."/>
            <person name="Lara F."/>
            <person name="Munidasa M."/>
            <person name="Palculict T."/>
            <person name="Patil S."/>
            <person name="Pu L.-L."/>
            <person name="Saada N."/>
            <person name="Tang L."/>
            <person name="Weissenberger G."/>
            <person name="Zhu Y."/>
            <person name="Hemphill L."/>
            <person name="Shang Y."/>
            <person name="Youmans B."/>
            <person name="Ayvaz T."/>
            <person name="Ross M."/>
            <person name="Santibanez J."/>
            <person name="Aqrawi P."/>
            <person name="Gross S."/>
            <person name="Joshi V."/>
            <person name="Fowler G."/>
            <person name="Nazareth L."/>
            <person name="Reid J."/>
            <person name="Worley K."/>
            <person name="Petrosino J."/>
            <person name="Highlander S."/>
            <person name="Gibbs R."/>
        </authorList>
    </citation>
    <scope>NUCLEOTIDE SEQUENCE [LARGE SCALE GENOMIC DNA]</scope>
    <source>
        <strain evidence="2 3">ATCC 33394</strain>
    </source>
</reference>
<protein>
    <submittedName>
        <fullName evidence="2">Uncharacterized protein</fullName>
    </submittedName>
</protein>
<dbReference type="EMBL" id="AEWV01000013">
    <property type="protein sequence ID" value="EGC17895.1"/>
    <property type="molecule type" value="Genomic_DNA"/>
</dbReference>
<keyword evidence="3" id="KW-1185">Reference proteome</keyword>
<keyword evidence="1" id="KW-0812">Transmembrane</keyword>
<sequence length="54" mass="5860">MSIKVQAAFVARKPRTGRFSTAVPFLMGIAILNAISYGSCLVQTAYCRSYSVVD</sequence>
<evidence type="ECO:0000313" key="2">
    <source>
        <dbReference type="EMBL" id="EGC17895.1"/>
    </source>
</evidence>
<keyword evidence="1" id="KW-0472">Membrane</keyword>
<dbReference type="Proteomes" id="UP000004088">
    <property type="component" value="Unassembled WGS sequence"/>
</dbReference>
<organism evidence="2 3">
    <name type="scientific">Kingella denitrificans ATCC 33394</name>
    <dbReference type="NCBI Taxonomy" id="888741"/>
    <lineage>
        <taxon>Bacteria</taxon>
        <taxon>Pseudomonadati</taxon>
        <taxon>Pseudomonadota</taxon>
        <taxon>Betaproteobacteria</taxon>
        <taxon>Neisseriales</taxon>
        <taxon>Neisseriaceae</taxon>
        <taxon>Kingella</taxon>
    </lineage>
</organism>
<accession>F0EXZ6</accession>
<name>F0EXZ6_9NEIS</name>